<reference evidence="1 2" key="1">
    <citation type="submission" date="2019-05" db="EMBL/GenBank/DDBJ databases">
        <title>Emergence of the Ug99 lineage of the wheat stem rust pathogen through somatic hybridization.</title>
        <authorList>
            <person name="Li F."/>
            <person name="Upadhyaya N.M."/>
            <person name="Sperschneider J."/>
            <person name="Matny O."/>
            <person name="Nguyen-Phuc H."/>
            <person name="Mago R."/>
            <person name="Raley C."/>
            <person name="Miller M.E."/>
            <person name="Silverstein K.A.T."/>
            <person name="Henningsen E."/>
            <person name="Hirsch C.D."/>
            <person name="Visser B."/>
            <person name="Pretorius Z.A."/>
            <person name="Steffenson B.J."/>
            <person name="Schwessinger B."/>
            <person name="Dodds P.N."/>
            <person name="Figueroa M."/>
        </authorList>
    </citation>
    <scope>NUCLEOTIDE SEQUENCE [LARGE SCALE GENOMIC DNA]</scope>
    <source>
        <strain evidence="1">21-0</strain>
    </source>
</reference>
<dbReference type="Proteomes" id="UP000324748">
    <property type="component" value="Unassembled WGS sequence"/>
</dbReference>
<protein>
    <submittedName>
        <fullName evidence="1">Uncharacterized protein</fullName>
    </submittedName>
</protein>
<accession>A0A5B0M4Z3</accession>
<dbReference type="EMBL" id="VSWC01000170">
    <property type="protein sequence ID" value="KAA1071259.1"/>
    <property type="molecule type" value="Genomic_DNA"/>
</dbReference>
<organism evidence="1 2">
    <name type="scientific">Puccinia graminis f. sp. tritici</name>
    <dbReference type="NCBI Taxonomy" id="56615"/>
    <lineage>
        <taxon>Eukaryota</taxon>
        <taxon>Fungi</taxon>
        <taxon>Dikarya</taxon>
        <taxon>Basidiomycota</taxon>
        <taxon>Pucciniomycotina</taxon>
        <taxon>Pucciniomycetes</taxon>
        <taxon>Pucciniales</taxon>
        <taxon>Pucciniaceae</taxon>
        <taxon>Puccinia</taxon>
    </lineage>
</organism>
<gene>
    <name evidence="1" type="ORF">PGT21_001458</name>
</gene>
<dbReference type="AlphaFoldDB" id="A0A5B0M4Z3"/>
<comment type="caution">
    <text evidence="1">The sequence shown here is derived from an EMBL/GenBank/DDBJ whole genome shotgun (WGS) entry which is preliminary data.</text>
</comment>
<proteinExistence type="predicted"/>
<keyword evidence="2" id="KW-1185">Reference proteome</keyword>
<evidence type="ECO:0000313" key="1">
    <source>
        <dbReference type="EMBL" id="KAA1071259.1"/>
    </source>
</evidence>
<evidence type="ECO:0000313" key="2">
    <source>
        <dbReference type="Proteomes" id="UP000324748"/>
    </source>
</evidence>
<name>A0A5B0M4Z3_PUCGR</name>
<sequence>MQRERFEQFMMLEEALTKRTEGGRQPSKPQAMQISLGAGAKLDLLLKRKSLPMAEWLGGFRSVYDCHVSQRLKLQGETKIDSDSHPHTHSSTCHILKSSSMVADERLKCGLWLTTDAFAYATGRSR</sequence>